<feature type="compositionally biased region" description="Polar residues" evidence="6">
    <location>
        <begin position="193"/>
        <end position="203"/>
    </location>
</feature>
<comment type="subcellular location">
    <subcellularLocation>
        <location evidence="1">Cell membrane</location>
    </subcellularLocation>
</comment>
<keyword evidence="2" id="KW-1003">Cell membrane</keyword>
<comment type="caution">
    <text evidence="9">The sequence shown here is derived from an EMBL/GenBank/DDBJ whole genome shotgun (WGS) entry which is preliminary data.</text>
</comment>
<dbReference type="EMBL" id="AZBU02000001">
    <property type="protein sequence ID" value="TMS34783.1"/>
    <property type="molecule type" value="Genomic_DNA"/>
</dbReference>
<evidence type="ECO:0000313" key="10">
    <source>
        <dbReference type="Proteomes" id="UP000298663"/>
    </source>
</evidence>
<sequence length="249" mass="27186">MVTRKSLLLSLAVLCIIPHFVLCDPSNFSEDCVKTNKECEEDTDCVHRLGYLQATCNTNTCQPQCRKAVLNLFQNRNGRNLLRTDTSCLTGRSELEKCNFLPNRKPLHCDLAKLVCDASLQCNAKWQVFFSECESEAAKGQCSDKCRTLLQATFATEQGAAFQSCTCTDKEDQLCEQLKGTTLRACSGEASPPVNTINHSPEMNETGPKKSDTSRPVVPVKPTPATTTPSAAGTVAVSLSLVVAAIFVW</sequence>
<dbReference type="Proteomes" id="UP000298663">
    <property type="component" value="Chromosome X"/>
</dbReference>
<feature type="signal peptide" evidence="7">
    <location>
        <begin position="1"/>
        <end position="23"/>
    </location>
</feature>
<accession>A0A4V6I7P2</accession>
<keyword evidence="3 7" id="KW-0732">Signal</keyword>
<protein>
    <recommendedName>
        <fullName evidence="8">GDNF/GAS1 domain-containing protein</fullName>
    </recommendedName>
</protein>
<gene>
    <name evidence="9" type="ORF">L596_002304</name>
</gene>
<keyword evidence="4" id="KW-0472">Membrane</keyword>
<evidence type="ECO:0000259" key="8">
    <source>
        <dbReference type="SMART" id="SM00907"/>
    </source>
</evidence>
<proteinExistence type="predicted"/>
<keyword evidence="10" id="KW-1185">Reference proteome</keyword>
<dbReference type="OrthoDB" id="5776214at2759"/>
<keyword evidence="5" id="KW-0325">Glycoprotein</keyword>
<reference evidence="9 10" key="1">
    <citation type="journal article" date="2015" name="Genome Biol.">
        <title>Comparative genomics of Steinernema reveals deeply conserved gene regulatory networks.</title>
        <authorList>
            <person name="Dillman A.R."/>
            <person name="Macchietto M."/>
            <person name="Porter C.F."/>
            <person name="Rogers A."/>
            <person name="Williams B."/>
            <person name="Antoshechkin I."/>
            <person name="Lee M.M."/>
            <person name="Goodwin Z."/>
            <person name="Lu X."/>
            <person name="Lewis E.E."/>
            <person name="Goodrich-Blair H."/>
            <person name="Stock S.P."/>
            <person name="Adams B.J."/>
            <person name="Sternberg P.W."/>
            <person name="Mortazavi A."/>
        </authorList>
    </citation>
    <scope>NUCLEOTIDE SEQUENCE [LARGE SCALE GENOMIC DNA]</scope>
    <source>
        <strain evidence="9 10">ALL</strain>
    </source>
</reference>
<dbReference type="AlphaFoldDB" id="A0A4V6I7P2"/>
<evidence type="ECO:0000256" key="1">
    <source>
        <dbReference type="ARBA" id="ARBA00004236"/>
    </source>
</evidence>
<dbReference type="InterPro" id="IPR039596">
    <property type="entry name" value="GAS1"/>
</dbReference>
<feature type="region of interest" description="Disordered" evidence="6">
    <location>
        <begin position="192"/>
        <end position="230"/>
    </location>
</feature>
<feature type="chain" id="PRO_5020184362" description="GDNF/GAS1 domain-containing protein" evidence="7">
    <location>
        <begin position="24"/>
        <end position="249"/>
    </location>
</feature>
<evidence type="ECO:0000313" key="9">
    <source>
        <dbReference type="EMBL" id="TMS34783.1"/>
    </source>
</evidence>
<evidence type="ECO:0000256" key="6">
    <source>
        <dbReference type="SAM" id="MobiDB-lite"/>
    </source>
</evidence>
<dbReference type="SMART" id="SM00907">
    <property type="entry name" value="GDNF"/>
    <property type="match status" value="2"/>
</dbReference>
<evidence type="ECO:0000256" key="2">
    <source>
        <dbReference type="ARBA" id="ARBA00022475"/>
    </source>
</evidence>
<dbReference type="InterPro" id="IPR016017">
    <property type="entry name" value="GDNF/GAS1"/>
</dbReference>
<evidence type="ECO:0000256" key="4">
    <source>
        <dbReference type="ARBA" id="ARBA00023136"/>
    </source>
</evidence>
<dbReference type="EMBL" id="CM016762">
    <property type="protein sequence ID" value="TMS34783.1"/>
    <property type="molecule type" value="Genomic_DNA"/>
</dbReference>
<feature type="domain" description="GDNF/GAS1" evidence="8">
    <location>
        <begin position="109"/>
        <end position="186"/>
    </location>
</feature>
<dbReference type="GO" id="GO:0051726">
    <property type="term" value="P:regulation of cell cycle"/>
    <property type="evidence" value="ECO:0007669"/>
    <property type="project" value="InterPro"/>
</dbReference>
<evidence type="ECO:0000256" key="5">
    <source>
        <dbReference type="ARBA" id="ARBA00023180"/>
    </source>
</evidence>
<name>A0A4V6I7P2_STECR</name>
<evidence type="ECO:0000256" key="3">
    <source>
        <dbReference type="ARBA" id="ARBA00022729"/>
    </source>
</evidence>
<evidence type="ECO:0000256" key="7">
    <source>
        <dbReference type="SAM" id="SignalP"/>
    </source>
</evidence>
<dbReference type="PANTHER" id="PTHR16840:SF3">
    <property type="entry name" value="GROWTH ARREST-SPECIFIC PROTEIN 1"/>
    <property type="match status" value="1"/>
</dbReference>
<dbReference type="PANTHER" id="PTHR16840">
    <property type="entry name" value="GROWTH ARREST-SPECIFIC PROTEIN 1"/>
    <property type="match status" value="1"/>
</dbReference>
<feature type="domain" description="GDNF/GAS1" evidence="8">
    <location>
        <begin position="32"/>
        <end position="105"/>
    </location>
</feature>
<organism evidence="9 10">
    <name type="scientific">Steinernema carpocapsae</name>
    <name type="common">Entomopathogenic nematode</name>
    <dbReference type="NCBI Taxonomy" id="34508"/>
    <lineage>
        <taxon>Eukaryota</taxon>
        <taxon>Metazoa</taxon>
        <taxon>Ecdysozoa</taxon>
        <taxon>Nematoda</taxon>
        <taxon>Chromadorea</taxon>
        <taxon>Rhabditida</taxon>
        <taxon>Tylenchina</taxon>
        <taxon>Panagrolaimomorpha</taxon>
        <taxon>Strongyloidoidea</taxon>
        <taxon>Steinernematidae</taxon>
        <taxon>Steinernema</taxon>
    </lineage>
</organism>
<feature type="compositionally biased region" description="Low complexity" evidence="6">
    <location>
        <begin position="216"/>
        <end position="230"/>
    </location>
</feature>
<dbReference type="GO" id="GO:0005886">
    <property type="term" value="C:plasma membrane"/>
    <property type="evidence" value="ECO:0007669"/>
    <property type="project" value="UniProtKB-SubCell"/>
</dbReference>
<reference evidence="9 10" key="2">
    <citation type="journal article" date="2019" name="G3 (Bethesda)">
        <title>Hybrid Assembly of the Genome of the Entomopathogenic Nematode Steinernema carpocapsae Identifies the X-Chromosome.</title>
        <authorList>
            <person name="Serra L."/>
            <person name="Macchietto M."/>
            <person name="Macias-Munoz A."/>
            <person name="McGill C.J."/>
            <person name="Rodriguez I.M."/>
            <person name="Rodriguez B."/>
            <person name="Murad R."/>
            <person name="Mortazavi A."/>
        </authorList>
    </citation>
    <scope>NUCLEOTIDE SEQUENCE [LARGE SCALE GENOMIC DNA]</scope>
    <source>
        <strain evidence="9 10">ALL</strain>
    </source>
</reference>